<dbReference type="KEGG" id="dqu:106749851"/>
<proteinExistence type="inferred from homology"/>
<keyword evidence="5 12" id="KW-0812">Transmembrane</keyword>
<keyword evidence="4 12" id="KW-0894">Sodium channel</keyword>
<evidence type="ECO:0000256" key="6">
    <source>
        <dbReference type="ARBA" id="ARBA00022989"/>
    </source>
</evidence>
<dbReference type="AlphaFoldDB" id="A0A6P3Y2Y5"/>
<evidence type="ECO:0000256" key="9">
    <source>
        <dbReference type="ARBA" id="ARBA00023136"/>
    </source>
</evidence>
<evidence type="ECO:0000313" key="14">
    <source>
        <dbReference type="RefSeq" id="XP_014485195.1"/>
    </source>
</evidence>
<dbReference type="Gene3D" id="1.10.287.820">
    <property type="entry name" value="Acid-sensing ion channel domain"/>
    <property type="match status" value="1"/>
</dbReference>
<dbReference type="GO" id="GO:0016020">
    <property type="term" value="C:membrane"/>
    <property type="evidence" value="ECO:0007669"/>
    <property type="project" value="UniProtKB-SubCell"/>
</dbReference>
<evidence type="ECO:0000256" key="1">
    <source>
        <dbReference type="ARBA" id="ARBA00004141"/>
    </source>
</evidence>
<keyword evidence="10 12" id="KW-0739">Sodium transport</keyword>
<evidence type="ECO:0000256" key="2">
    <source>
        <dbReference type="ARBA" id="ARBA00007193"/>
    </source>
</evidence>
<dbReference type="OrthoDB" id="6502088at2759"/>
<dbReference type="GO" id="GO:0005272">
    <property type="term" value="F:sodium channel activity"/>
    <property type="evidence" value="ECO:0007669"/>
    <property type="project" value="UniProtKB-KW"/>
</dbReference>
<keyword evidence="7" id="KW-0915">Sodium</keyword>
<keyword evidence="13" id="KW-1185">Reference proteome</keyword>
<evidence type="ECO:0000256" key="8">
    <source>
        <dbReference type="ARBA" id="ARBA00023065"/>
    </source>
</evidence>
<dbReference type="Pfam" id="PF00858">
    <property type="entry name" value="ASC"/>
    <property type="match status" value="1"/>
</dbReference>
<keyword evidence="9" id="KW-0472">Membrane</keyword>
<keyword evidence="11 12" id="KW-0407">Ion channel</keyword>
<organism evidence="13 14">
    <name type="scientific">Dinoponera quadriceps</name>
    <name type="common">South American ant</name>
    <dbReference type="NCBI Taxonomy" id="609295"/>
    <lineage>
        <taxon>Eukaryota</taxon>
        <taxon>Metazoa</taxon>
        <taxon>Ecdysozoa</taxon>
        <taxon>Arthropoda</taxon>
        <taxon>Hexapoda</taxon>
        <taxon>Insecta</taxon>
        <taxon>Pterygota</taxon>
        <taxon>Neoptera</taxon>
        <taxon>Endopterygota</taxon>
        <taxon>Hymenoptera</taxon>
        <taxon>Apocrita</taxon>
        <taxon>Aculeata</taxon>
        <taxon>Formicoidea</taxon>
        <taxon>Formicidae</taxon>
        <taxon>Ponerinae</taxon>
        <taxon>Ponerini</taxon>
        <taxon>Dinoponera</taxon>
    </lineage>
</organism>
<dbReference type="RefSeq" id="XP_014485195.1">
    <property type="nucleotide sequence ID" value="XM_014629709.1"/>
</dbReference>
<evidence type="ECO:0000313" key="13">
    <source>
        <dbReference type="Proteomes" id="UP000515204"/>
    </source>
</evidence>
<dbReference type="GeneID" id="106749851"/>
<name>A0A6P3Y2Y5_DINQU</name>
<protein>
    <submittedName>
        <fullName evidence="14">Sodium channel protein Nach-like</fullName>
    </submittedName>
</protein>
<evidence type="ECO:0000256" key="4">
    <source>
        <dbReference type="ARBA" id="ARBA00022461"/>
    </source>
</evidence>
<dbReference type="InterPro" id="IPR001873">
    <property type="entry name" value="ENaC"/>
</dbReference>
<evidence type="ECO:0000256" key="7">
    <source>
        <dbReference type="ARBA" id="ARBA00023053"/>
    </source>
</evidence>
<sequence length="215" mass="24862">MYLYSNCFIDCSIQASLEICGCVPFYYEPVAVKYSLKICDWENFICLYENADNIRVIQEITIRNFTCKCYSPCKDMYYDTQASIGILNRHESNVWYMNKNLTEAQAIVKVFMSYETFTVTDTIPVADELYLLGERSLIRPTLVALRLRARSKRGIPPRFLSSVRGRHIQPLPRLQFHKCRGDLLFHWIVHPVVLQFEEIEVTAGDPGIEGAIDAK</sequence>
<gene>
    <name evidence="14" type="primary">LOC106749851</name>
</gene>
<keyword evidence="3 12" id="KW-0813">Transport</keyword>
<evidence type="ECO:0000256" key="5">
    <source>
        <dbReference type="ARBA" id="ARBA00022692"/>
    </source>
</evidence>
<evidence type="ECO:0000256" key="10">
    <source>
        <dbReference type="ARBA" id="ARBA00023201"/>
    </source>
</evidence>
<dbReference type="Proteomes" id="UP000515204">
    <property type="component" value="Unplaced"/>
</dbReference>
<keyword evidence="6" id="KW-1133">Transmembrane helix</keyword>
<evidence type="ECO:0000256" key="11">
    <source>
        <dbReference type="ARBA" id="ARBA00023303"/>
    </source>
</evidence>
<evidence type="ECO:0000256" key="3">
    <source>
        <dbReference type="ARBA" id="ARBA00022448"/>
    </source>
</evidence>
<accession>A0A6P3Y2Y5</accession>
<comment type="subcellular location">
    <subcellularLocation>
        <location evidence="1">Membrane</location>
        <topology evidence="1">Multi-pass membrane protein</topology>
    </subcellularLocation>
</comment>
<keyword evidence="8 12" id="KW-0406">Ion transport</keyword>
<comment type="similarity">
    <text evidence="2 12">Belongs to the amiloride-sensitive sodium channel (TC 1.A.6) family.</text>
</comment>
<evidence type="ECO:0000256" key="12">
    <source>
        <dbReference type="RuleBase" id="RU000679"/>
    </source>
</evidence>
<reference evidence="14" key="1">
    <citation type="submission" date="2025-08" db="UniProtKB">
        <authorList>
            <consortium name="RefSeq"/>
        </authorList>
    </citation>
    <scope>IDENTIFICATION</scope>
</reference>